<organism evidence="2 3">
    <name type="scientific">Rhodocollybia butyracea</name>
    <dbReference type="NCBI Taxonomy" id="206335"/>
    <lineage>
        <taxon>Eukaryota</taxon>
        <taxon>Fungi</taxon>
        <taxon>Dikarya</taxon>
        <taxon>Basidiomycota</taxon>
        <taxon>Agaricomycotina</taxon>
        <taxon>Agaricomycetes</taxon>
        <taxon>Agaricomycetidae</taxon>
        <taxon>Agaricales</taxon>
        <taxon>Marasmiineae</taxon>
        <taxon>Omphalotaceae</taxon>
        <taxon>Rhodocollybia</taxon>
    </lineage>
</organism>
<feature type="compositionally biased region" description="Polar residues" evidence="1">
    <location>
        <begin position="1"/>
        <end position="11"/>
    </location>
</feature>
<dbReference type="AlphaFoldDB" id="A0A9P5PWM8"/>
<name>A0A9P5PWM8_9AGAR</name>
<accession>A0A9P5PWM8</accession>
<evidence type="ECO:0000313" key="3">
    <source>
        <dbReference type="Proteomes" id="UP000772434"/>
    </source>
</evidence>
<dbReference type="EMBL" id="JADNRY010000051">
    <property type="protein sequence ID" value="KAF9069395.1"/>
    <property type="molecule type" value="Genomic_DNA"/>
</dbReference>
<reference evidence="2" key="1">
    <citation type="submission" date="2020-11" db="EMBL/GenBank/DDBJ databases">
        <authorList>
            <consortium name="DOE Joint Genome Institute"/>
            <person name="Ahrendt S."/>
            <person name="Riley R."/>
            <person name="Andreopoulos W."/>
            <person name="Labutti K."/>
            <person name="Pangilinan J."/>
            <person name="Ruiz-Duenas F.J."/>
            <person name="Barrasa J.M."/>
            <person name="Sanchez-Garcia M."/>
            <person name="Camarero S."/>
            <person name="Miyauchi S."/>
            <person name="Serrano A."/>
            <person name="Linde D."/>
            <person name="Babiker R."/>
            <person name="Drula E."/>
            <person name="Ayuso-Fernandez I."/>
            <person name="Pacheco R."/>
            <person name="Padilla G."/>
            <person name="Ferreira P."/>
            <person name="Barriuso J."/>
            <person name="Kellner H."/>
            <person name="Castanera R."/>
            <person name="Alfaro M."/>
            <person name="Ramirez L."/>
            <person name="Pisabarro A.G."/>
            <person name="Kuo A."/>
            <person name="Tritt A."/>
            <person name="Lipzen A."/>
            <person name="He G."/>
            <person name="Yan M."/>
            <person name="Ng V."/>
            <person name="Cullen D."/>
            <person name="Martin F."/>
            <person name="Rosso M.-N."/>
            <person name="Henrissat B."/>
            <person name="Hibbett D."/>
            <person name="Martinez A.T."/>
            <person name="Grigoriev I.V."/>
        </authorList>
    </citation>
    <scope>NUCLEOTIDE SEQUENCE</scope>
    <source>
        <strain evidence="2">AH 40177</strain>
    </source>
</reference>
<evidence type="ECO:0000256" key="1">
    <source>
        <dbReference type="SAM" id="MobiDB-lite"/>
    </source>
</evidence>
<comment type="caution">
    <text evidence="2">The sequence shown here is derived from an EMBL/GenBank/DDBJ whole genome shotgun (WGS) entry which is preliminary data.</text>
</comment>
<proteinExistence type="predicted"/>
<feature type="region of interest" description="Disordered" evidence="1">
    <location>
        <begin position="1"/>
        <end position="39"/>
    </location>
</feature>
<dbReference type="Proteomes" id="UP000772434">
    <property type="component" value="Unassembled WGS sequence"/>
</dbReference>
<gene>
    <name evidence="2" type="ORF">BDP27DRAFT_725549</name>
</gene>
<sequence>MKLMRPQSTFARGNRESDGGKEGRERQRGKVDKKERKERKHISIRITGRQKKEFTITSISPPHRQHSTHRTVLLPPLMHLHQAPNTKVGMGGRGGGVDERGGRVGVGAWSEREWLSEVILPARERKWESSLFRVLLENFACCVGVGLFELYRARVEEKKTSCHSTFNVSTSTFRAQRSVRSVRPVYSVVVCHIDTFLMNIFGSRND</sequence>
<protein>
    <submittedName>
        <fullName evidence="2">Uncharacterized protein</fullName>
    </submittedName>
</protein>
<feature type="compositionally biased region" description="Basic and acidic residues" evidence="1">
    <location>
        <begin position="13"/>
        <end position="35"/>
    </location>
</feature>
<keyword evidence="3" id="KW-1185">Reference proteome</keyword>
<evidence type="ECO:0000313" key="2">
    <source>
        <dbReference type="EMBL" id="KAF9069395.1"/>
    </source>
</evidence>